<evidence type="ECO:0000313" key="2">
    <source>
        <dbReference type="EMBL" id="EKF21854.1"/>
    </source>
</evidence>
<feature type="region of interest" description="Disordered" evidence="1">
    <location>
        <begin position="137"/>
        <end position="166"/>
    </location>
</feature>
<feature type="compositionally biased region" description="Polar residues" evidence="1">
    <location>
        <begin position="146"/>
        <end position="157"/>
    </location>
</feature>
<dbReference type="Proteomes" id="UP000006265">
    <property type="component" value="Unassembled WGS sequence"/>
</dbReference>
<accession>K5BIS1</accession>
<dbReference type="EMBL" id="AMRA01000112">
    <property type="protein sequence ID" value="EKF21854.1"/>
    <property type="molecule type" value="Genomic_DNA"/>
</dbReference>
<dbReference type="eggNOG" id="COG1240">
    <property type="taxonomic scope" value="Bacteria"/>
</dbReference>
<dbReference type="PATRIC" id="fig|1122247.3.peg.4000"/>
<name>K5BIS1_MYCHD</name>
<keyword evidence="3" id="KW-1185">Reference proteome</keyword>
<gene>
    <name evidence="2" type="ORF">C731_4169</name>
</gene>
<proteinExistence type="predicted"/>
<dbReference type="AlphaFoldDB" id="K5BIS1"/>
<sequence>MTDRSPHPLAGLRLRQHDGVTCGPTVAVVSGGLLDPARLAAWADPDRFADEQRRVHRRVNRIWPRRLGTTPPAMARAMNEQGAAAGVRYRWRLYRGCGDPLTDVLAAARANRPVAMLVGGVIPRHWVLIGGLLEPEHPATPPSRSPGDSQTAKTSTVPRPGDPPSRRVFWCFEPSSGQVRAVDVAAVRAGRLTGLGFPRPFAFVVPAPSQSNV</sequence>
<dbReference type="RefSeq" id="WP_005631142.1">
    <property type="nucleotide sequence ID" value="NZ_AMRA01000112.1"/>
</dbReference>
<protein>
    <submittedName>
        <fullName evidence="2">Uncharacterized protein</fullName>
    </submittedName>
</protein>
<comment type="caution">
    <text evidence="2">The sequence shown here is derived from an EMBL/GenBank/DDBJ whole genome shotgun (WGS) entry which is preliminary data.</text>
</comment>
<dbReference type="STRING" id="1122247.GCA_000379865_01281"/>
<evidence type="ECO:0000256" key="1">
    <source>
        <dbReference type="SAM" id="MobiDB-lite"/>
    </source>
</evidence>
<evidence type="ECO:0000313" key="3">
    <source>
        <dbReference type="Proteomes" id="UP000006265"/>
    </source>
</evidence>
<dbReference type="OrthoDB" id="4762866at2"/>
<reference evidence="2 3" key="1">
    <citation type="journal article" date="2012" name="J. Bacteriol.">
        <title>Genome sequence of Mycobacterium hassiacum DSM 44199, a rare source of heat-stable mycobacterial proteins.</title>
        <authorList>
            <person name="Tiago I."/>
            <person name="Maranha A."/>
            <person name="Mendes V."/>
            <person name="Alarico S."/>
            <person name="Moynihan P.J."/>
            <person name="Clarke A.J."/>
            <person name="Macedo-Ribeiro S."/>
            <person name="Pereira P.J."/>
            <person name="Empadinhas N."/>
        </authorList>
    </citation>
    <scope>NUCLEOTIDE SEQUENCE [LARGE SCALE GENOMIC DNA]</scope>
    <source>
        <strain evidence="3">DSM 44199 / CIP 105218 / JCM 12690 / 3849</strain>
    </source>
</reference>
<organism evidence="2 3">
    <name type="scientific">Mycolicibacterium hassiacum (strain DSM 44199 / CIP 105218 / JCM 12690 / 3849)</name>
    <name type="common">Mycobacterium hassiacum</name>
    <dbReference type="NCBI Taxonomy" id="1122247"/>
    <lineage>
        <taxon>Bacteria</taxon>
        <taxon>Bacillati</taxon>
        <taxon>Actinomycetota</taxon>
        <taxon>Actinomycetes</taxon>
        <taxon>Mycobacteriales</taxon>
        <taxon>Mycobacteriaceae</taxon>
        <taxon>Mycolicibacterium</taxon>
    </lineage>
</organism>